<name>A0ABX9EXW3_9GAMM</name>
<organism evidence="1 2">
    <name type="scientific">Lonsdalea populi</name>
    <dbReference type="NCBI Taxonomy" id="1172565"/>
    <lineage>
        <taxon>Bacteria</taxon>
        <taxon>Pseudomonadati</taxon>
        <taxon>Pseudomonadota</taxon>
        <taxon>Gammaproteobacteria</taxon>
        <taxon>Enterobacterales</taxon>
        <taxon>Pectobacteriaceae</taxon>
        <taxon>Lonsdalea</taxon>
    </lineage>
</organism>
<keyword evidence="2" id="KW-1185">Reference proteome</keyword>
<accession>A0ABX9EXW3</accession>
<dbReference type="NCBIfam" id="NF033230">
    <property type="entry name" value="phage_region_01"/>
    <property type="match status" value="1"/>
</dbReference>
<evidence type="ECO:0000313" key="1">
    <source>
        <dbReference type="EMBL" id="RAT38293.1"/>
    </source>
</evidence>
<proteinExistence type="predicted"/>
<comment type="caution">
    <text evidence="1">The sequence shown here is derived from an EMBL/GenBank/DDBJ whole genome shotgun (WGS) entry which is preliminary data.</text>
</comment>
<protein>
    <submittedName>
        <fullName evidence="1">Uncharacterized protein</fullName>
    </submittedName>
</protein>
<dbReference type="RefSeq" id="WP_181462048.1">
    <property type="nucleotide sequence ID" value="NZ_LUSR01000001.1"/>
</dbReference>
<dbReference type="InterPro" id="IPR059241">
    <property type="entry name" value="SfIV_phage_associated"/>
</dbReference>
<dbReference type="EMBL" id="LUSW01000001">
    <property type="protein sequence ID" value="RAT38293.1"/>
    <property type="molecule type" value="Genomic_DNA"/>
</dbReference>
<evidence type="ECO:0000313" key="2">
    <source>
        <dbReference type="Proteomes" id="UP000250186"/>
    </source>
</evidence>
<dbReference type="Proteomes" id="UP000250186">
    <property type="component" value="Unassembled WGS sequence"/>
</dbReference>
<sequence length="145" mass="16952">MKDYVNLFLKLQPGLLDFYGTNANNPHTLDALKYRTHLHHLLLIEMVLKNHRDKYKKSISDLSGIKALHHMVFLKTNWKPEEIRTIPICDLLFVLQEEINTEGLSEEDRNYLKTILNNGNPPKIDLSSYTGWQIAEGDQHLDNQW</sequence>
<reference evidence="1 2" key="1">
    <citation type="submission" date="2016-02" db="EMBL/GenBank/DDBJ databases">
        <title>Species-wide whole genome sequencing reveals diversity, host range in Lonsdalea quercina.</title>
        <authorList>
            <person name="Li Y."/>
        </authorList>
    </citation>
    <scope>NUCLEOTIDE SEQUENCE [LARGE SCALE GENOMIC DNA]</scope>
    <source>
        <strain evidence="1 2">CFCC 12721</strain>
    </source>
</reference>
<gene>
    <name evidence="1" type="ORF">AU492_00505</name>
</gene>